<evidence type="ECO:0000259" key="2">
    <source>
        <dbReference type="Pfam" id="PF06580"/>
    </source>
</evidence>
<gene>
    <name evidence="3" type="ORF">EPL05_04590</name>
</gene>
<keyword evidence="4" id="KW-1185">Reference proteome</keyword>
<keyword evidence="1" id="KW-1133">Transmembrane helix</keyword>
<dbReference type="EMBL" id="SBIW01000002">
    <property type="protein sequence ID" value="RWY55657.1"/>
    <property type="molecule type" value="Genomic_DNA"/>
</dbReference>
<dbReference type="Pfam" id="PF06580">
    <property type="entry name" value="His_kinase"/>
    <property type="match status" value="1"/>
</dbReference>
<reference evidence="3 4" key="1">
    <citation type="submission" date="2019-01" db="EMBL/GenBank/DDBJ databases">
        <title>Mucilaginibacter antarcticum sp. nov., isolated from antarctic soil.</title>
        <authorList>
            <person name="Yan Y.-Q."/>
            <person name="Du Z.-J."/>
        </authorList>
    </citation>
    <scope>NUCLEOTIDE SEQUENCE [LARGE SCALE GENOMIC DNA]</scope>
    <source>
        <strain evidence="3 4">F01003</strain>
    </source>
</reference>
<dbReference type="InterPro" id="IPR010559">
    <property type="entry name" value="Sig_transdc_His_kin_internal"/>
</dbReference>
<name>A0A3S3UVR9_9SPHI</name>
<feature type="domain" description="Signal transduction histidine kinase internal region" evidence="2">
    <location>
        <begin position="175"/>
        <end position="254"/>
    </location>
</feature>
<keyword evidence="1" id="KW-0812">Transmembrane</keyword>
<dbReference type="Proteomes" id="UP000286701">
    <property type="component" value="Unassembled WGS sequence"/>
</dbReference>
<proteinExistence type="predicted"/>
<dbReference type="PANTHER" id="PTHR34220">
    <property type="entry name" value="SENSOR HISTIDINE KINASE YPDA"/>
    <property type="match status" value="1"/>
</dbReference>
<sequence length="361" mass="41602">METKAKKLFPVNSFTGMLARHCAVWVIFIAYELSYLYVVTGSLSNFWDYALHYLLNIAIFYTNTLIISRSFSYRPRYFLAFISILFEIIVYLLLQYLLSKLLTSLGISNRSGSFNMERFFILNTYRAFYFIGISVAYWFAKSVSMQKKLILELENTGLRKAKESSELEKNLMQAQNSYLLAQLNPHLLFNTLNFIYNSVRKVSASGAAAILHLSDMMRYSLSIPGADGKVLLENEVNHLHNMVHLNQLRYNEKLNLHINLDGDFTKDRIIPLLLISFVENLYKHGDLLSTEFSSAISLSCHDHFFTMVCINKKKLSTGSEGWGIGLQNAKARLQNIYSDRHQLTVTQDSRIFKLELSIRLD</sequence>
<dbReference type="GO" id="GO:0000155">
    <property type="term" value="F:phosphorelay sensor kinase activity"/>
    <property type="evidence" value="ECO:0007669"/>
    <property type="project" value="InterPro"/>
</dbReference>
<evidence type="ECO:0000313" key="4">
    <source>
        <dbReference type="Proteomes" id="UP000286701"/>
    </source>
</evidence>
<dbReference type="RefSeq" id="WP_128532547.1">
    <property type="nucleotide sequence ID" value="NZ_SBIW01000002.1"/>
</dbReference>
<feature type="transmembrane region" description="Helical" evidence="1">
    <location>
        <begin position="78"/>
        <end position="98"/>
    </location>
</feature>
<feature type="transmembrane region" description="Helical" evidence="1">
    <location>
        <begin position="118"/>
        <end position="140"/>
    </location>
</feature>
<evidence type="ECO:0000256" key="1">
    <source>
        <dbReference type="SAM" id="Phobius"/>
    </source>
</evidence>
<accession>A0A3S3UVR9</accession>
<feature type="transmembrane region" description="Helical" evidence="1">
    <location>
        <begin position="21"/>
        <end position="40"/>
    </location>
</feature>
<dbReference type="InterPro" id="IPR050640">
    <property type="entry name" value="Bact_2-comp_sensor_kinase"/>
</dbReference>
<comment type="caution">
    <text evidence="3">The sequence shown here is derived from an EMBL/GenBank/DDBJ whole genome shotgun (WGS) entry which is preliminary data.</text>
</comment>
<evidence type="ECO:0000313" key="3">
    <source>
        <dbReference type="EMBL" id="RWY55657.1"/>
    </source>
</evidence>
<dbReference type="OrthoDB" id="9792992at2"/>
<dbReference type="GO" id="GO:0016020">
    <property type="term" value="C:membrane"/>
    <property type="evidence" value="ECO:0007669"/>
    <property type="project" value="InterPro"/>
</dbReference>
<keyword evidence="1" id="KW-0472">Membrane</keyword>
<dbReference type="AlphaFoldDB" id="A0A3S3UVR9"/>
<feature type="transmembrane region" description="Helical" evidence="1">
    <location>
        <begin position="46"/>
        <end position="66"/>
    </location>
</feature>
<protein>
    <recommendedName>
        <fullName evidence="2">Signal transduction histidine kinase internal region domain-containing protein</fullName>
    </recommendedName>
</protein>
<organism evidence="3 4">
    <name type="scientific">Mucilaginibacter gilvus</name>
    <dbReference type="NCBI Taxonomy" id="2305909"/>
    <lineage>
        <taxon>Bacteria</taxon>
        <taxon>Pseudomonadati</taxon>
        <taxon>Bacteroidota</taxon>
        <taxon>Sphingobacteriia</taxon>
        <taxon>Sphingobacteriales</taxon>
        <taxon>Sphingobacteriaceae</taxon>
        <taxon>Mucilaginibacter</taxon>
    </lineage>
</organism>
<dbReference type="PANTHER" id="PTHR34220:SF7">
    <property type="entry name" value="SENSOR HISTIDINE KINASE YPDA"/>
    <property type="match status" value="1"/>
</dbReference>